<comment type="caution">
    <text evidence="1">The sequence shown here is derived from an EMBL/GenBank/DDBJ whole genome shotgun (WGS) entry which is preliminary data.</text>
</comment>
<accession>A0A091C5I2</accession>
<dbReference type="Proteomes" id="UP000029381">
    <property type="component" value="Unassembled WGS sequence"/>
</dbReference>
<proteinExistence type="predicted"/>
<protein>
    <submittedName>
        <fullName evidence="1">Uncharacterized protein</fullName>
    </submittedName>
</protein>
<dbReference type="RefSeq" id="WP_038022569.1">
    <property type="nucleotide sequence ID" value="NZ_JPVT01000058.1"/>
</dbReference>
<gene>
    <name evidence="1" type="ORF">TMU3MR103_0650</name>
</gene>
<keyword evidence="2" id="KW-1185">Reference proteome</keyword>
<evidence type="ECO:0000313" key="2">
    <source>
        <dbReference type="Proteomes" id="UP000029381"/>
    </source>
</evidence>
<reference evidence="1 2" key="1">
    <citation type="submission" date="2014-08" db="EMBL/GenBank/DDBJ databases">
        <title>Genome sequence of Tetragenococcus muriaticus.</title>
        <authorList>
            <person name="Chuea-nongthon C."/>
            <person name="Rodtong S."/>
            <person name="Yongsawatdigul J."/>
            <person name="Steele J.L."/>
            <person name="Liu X.-y."/>
            <person name="Speers J."/>
            <person name="Glasner J.D."/>
            <person name="Neeno-Eckwall E.C."/>
        </authorList>
    </citation>
    <scope>NUCLEOTIDE SEQUENCE [LARGE SCALE GENOMIC DNA]</scope>
    <source>
        <strain evidence="1 2">3MR10-3</strain>
    </source>
</reference>
<dbReference type="PATRIC" id="fig|1302648.3.peg.632"/>
<dbReference type="EMBL" id="JPVT01000058">
    <property type="protein sequence ID" value="KFN92189.1"/>
    <property type="molecule type" value="Genomic_DNA"/>
</dbReference>
<name>A0A091C5I2_9ENTE</name>
<sequence>MEYEEGTILKLKNIKFKGTNKLDFRMNGHPVVVPIYTGYNDDIFYFTSSSKVNHYATEKDRYYLTGNLPKCGLPLTCIIDLKHVYRAVNANFLPKVPLPSQELKKLINKALDYDSKNLDEDYLELLKYIS</sequence>
<evidence type="ECO:0000313" key="1">
    <source>
        <dbReference type="EMBL" id="KFN92189.1"/>
    </source>
</evidence>
<organism evidence="1 2">
    <name type="scientific">Tetragenococcus muriaticus 3MR10-3</name>
    <dbReference type="NCBI Taxonomy" id="1302648"/>
    <lineage>
        <taxon>Bacteria</taxon>
        <taxon>Bacillati</taxon>
        <taxon>Bacillota</taxon>
        <taxon>Bacilli</taxon>
        <taxon>Lactobacillales</taxon>
        <taxon>Enterococcaceae</taxon>
        <taxon>Tetragenococcus</taxon>
    </lineage>
</organism>
<dbReference type="AlphaFoldDB" id="A0A091C5I2"/>